<protein>
    <submittedName>
        <fullName evidence="14">Zinc finger protein 563 isoform X1</fullName>
    </submittedName>
</protein>
<dbReference type="InterPro" id="IPR036236">
    <property type="entry name" value="Znf_C2H2_sf"/>
</dbReference>
<feature type="domain" description="C2H2-type" evidence="10">
    <location>
        <begin position="398"/>
        <end position="426"/>
    </location>
</feature>
<dbReference type="RefSeq" id="XP_005178059.3">
    <property type="nucleotide sequence ID" value="XM_005178002.4"/>
</dbReference>
<dbReference type="EnsemblMetazoa" id="MDOA011589-RA">
    <property type="protein sequence ID" value="MDOA011589-PA"/>
    <property type="gene ID" value="MDOA011589"/>
</dbReference>
<keyword evidence="13" id="KW-1185">Reference proteome</keyword>
<evidence type="ECO:0000256" key="9">
    <source>
        <dbReference type="SAM" id="MobiDB-lite"/>
    </source>
</evidence>
<dbReference type="GeneID" id="101892718"/>
<dbReference type="AlphaFoldDB" id="A0A1I8N4Y4"/>
<dbReference type="PANTHER" id="PTHR24394:SF29">
    <property type="entry name" value="MYONEURIN"/>
    <property type="match status" value="1"/>
</dbReference>
<dbReference type="eggNOG" id="KOG1721">
    <property type="taxonomic scope" value="Eukaryota"/>
</dbReference>
<keyword evidence="4 7" id="KW-0863">Zinc-finger</keyword>
<feature type="domain" description="ZAD" evidence="11">
    <location>
        <begin position="10"/>
        <end position="80"/>
    </location>
</feature>
<dbReference type="SMART" id="SM00355">
    <property type="entry name" value="ZnF_C2H2"/>
    <property type="match status" value="9"/>
</dbReference>
<comment type="subcellular location">
    <subcellularLocation>
        <location evidence="1">Nucleus</location>
    </subcellularLocation>
</comment>
<dbReference type="InterPro" id="IPR013087">
    <property type="entry name" value="Znf_C2H2_type"/>
</dbReference>
<dbReference type="Pfam" id="PF12874">
    <property type="entry name" value="zf-met"/>
    <property type="match status" value="1"/>
</dbReference>
<dbReference type="VEuPathDB" id="VectorBase:MDOA011589"/>
<proteinExistence type="predicted"/>
<dbReference type="VEuPathDB" id="VectorBase:MDOMA2_013404"/>
<feature type="domain" description="C2H2-type" evidence="10">
    <location>
        <begin position="482"/>
        <end position="509"/>
    </location>
</feature>
<dbReference type="PROSITE" id="PS51915">
    <property type="entry name" value="ZAD"/>
    <property type="match status" value="1"/>
</dbReference>
<feature type="compositionally biased region" description="Basic and acidic residues" evidence="9">
    <location>
        <begin position="199"/>
        <end position="211"/>
    </location>
</feature>
<reference evidence="14" key="2">
    <citation type="submission" date="2025-05" db="UniProtKB">
        <authorList>
            <consortium name="RefSeq"/>
        </authorList>
    </citation>
    <scope>IDENTIFICATION</scope>
    <source>
        <strain evidence="14">Aabys</strain>
        <tissue evidence="14">Whole body</tissue>
    </source>
</reference>
<feature type="binding site" evidence="8">
    <location>
        <position position="12"/>
    </location>
    <ligand>
        <name>Zn(2+)</name>
        <dbReference type="ChEBI" id="CHEBI:29105"/>
    </ligand>
</feature>
<evidence type="ECO:0000256" key="6">
    <source>
        <dbReference type="ARBA" id="ARBA00023242"/>
    </source>
</evidence>
<accession>A0A1I8N4Y4</accession>
<evidence type="ECO:0000259" key="10">
    <source>
        <dbReference type="PROSITE" id="PS50157"/>
    </source>
</evidence>
<evidence type="ECO:0000256" key="2">
    <source>
        <dbReference type="ARBA" id="ARBA00022723"/>
    </source>
</evidence>
<keyword evidence="3" id="KW-0677">Repeat</keyword>
<dbReference type="KEGG" id="mde:101892718"/>
<keyword evidence="2 8" id="KW-0479">Metal-binding</keyword>
<organism evidence="12">
    <name type="scientific">Musca domestica</name>
    <name type="common">House fly</name>
    <dbReference type="NCBI Taxonomy" id="7370"/>
    <lineage>
        <taxon>Eukaryota</taxon>
        <taxon>Metazoa</taxon>
        <taxon>Ecdysozoa</taxon>
        <taxon>Arthropoda</taxon>
        <taxon>Hexapoda</taxon>
        <taxon>Insecta</taxon>
        <taxon>Pterygota</taxon>
        <taxon>Neoptera</taxon>
        <taxon>Endopterygota</taxon>
        <taxon>Diptera</taxon>
        <taxon>Brachycera</taxon>
        <taxon>Muscomorpha</taxon>
        <taxon>Muscoidea</taxon>
        <taxon>Muscidae</taxon>
        <taxon>Musca</taxon>
    </lineage>
</organism>
<feature type="binding site" evidence="8">
    <location>
        <position position="56"/>
    </location>
    <ligand>
        <name>Zn(2+)</name>
        <dbReference type="ChEBI" id="CHEBI:29105"/>
    </ligand>
</feature>
<evidence type="ECO:0000256" key="5">
    <source>
        <dbReference type="ARBA" id="ARBA00022833"/>
    </source>
</evidence>
<keyword evidence="5 8" id="KW-0862">Zinc</keyword>
<feature type="domain" description="C2H2-type" evidence="10">
    <location>
        <begin position="338"/>
        <end position="365"/>
    </location>
</feature>
<evidence type="ECO:0000256" key="4">
    <source>
        <dbReference type="ARBA" id="ARBA00022771"/>
    </source>
</evidence>
<dbReference type="Gene3D" id="3.30.160.60">
    <property type="entry name" value="Classic Zinc Finger"/>
    <property type="match status" value="5"/>
</dbReference>
<dbReference type="GO" id="GO:0005634">
    <property type="term" value="C:nucleus"/>
    <property type="evidence" value="ECO:0007669"/>
    <property type="project" value="UniProtKB-SubCell"/>
</dbReference>
<keyword evidence="6" id="KW-0539">Nucleus</keyword>
<dbReference type="InterPro" id="IPR012934">
    <property type="entry name" value="Znf_AD"/>
</dbReference>
<feature type="domain" description="C2H2-type" evidence="10">
    <location>
        <begin position="454"/>
        <end position="481"/>
    </location>
</feature>
<evidence type="ECO:0000256" key="3">
    <source>
        <dbReference type="ARBA" id="ARBA00022737"/>
    </source>
</evidence>
<feature type="domain" description="C2H2-type" evidence="10">
    <location>
        <begin position="427"/>
        <end position="454"/>
    </location>
</feature>
<dbReference type="Pfam" id="PF07776">
    <property type="entry name" value="zf-AD"/>
    <property type="match status" value="1"/>
</dbReference>
<evidence type="ECO:0000259" key="11">
    <source>
        <dbReference type="PROSITE" id="PS51915"/>
    </source>
</evidence>
<dbReference type="Gene3D" id="3.40.1800.20">
    <property type="match status" value="1"/>
</dbReference>
<evidence type="ECO:0000313" key="12">
    <source>
        <dbReference type="EnsemblMetazoa" id="MDOA011589-PA"/>
    </source>
</evidence>
<reference evidence="12" key="1">
    <citation type="submission" date="2020-05" db="UniProtKB">
        <authorList>
            <consortium name="EnsemblMetazoa"/>
        </authorList>
    </citation>
    <scope>IDENTIFICATION</scope>
    <source>
        <strain evidence="12">Aabys</strain>
    </source>
</reference>
<dbReference type="Proteomes" id="UP001652621">
    <property type="component" value="Unplaced"/>
</dbReference>
<feature type="region of interest" description="Disordered" evidence="9">
    <location>
        <begin position="191"/>
        <end position="222"/>
    </location>
</feature>
<gene>
    <name evidence="14" type="primary">LOC101892718</name>
</gene>
<dbReference type="SUPFAM" id="SSF57716">
    <property type="entry name" value="Glucocorticoid receptor-like (DNA-binding domain)"/>
    <property type="match status" value="1"/>
</dbReference>
<dbReference type="STRING" id="7370.A0A1I8N4Y4"/>
<feature type="binding site" evidence="8">
    <location>
        <position position="53"/>
    </location>
    <ligand>
        <name>Zn(2+)</name>
        <dbReference type="ChEBI" id="CHEBI:29105"/>
    </ligand>
</feature>
<feature type="domain" description="C2H2-type" evidence="10">
    <location>
        <begin position="369"/>
        <end position="397"/>
    </location>
</feature>
<dbReference type="PANTHER" id="PTHR24394">
    <property type="entry name" value="ZINC FINGER PROTEIN"/>
    <property type="match status" value="1"/>
</dbReference>
<dbReference type="GO" id="GO:0000981">
    <property type="term" value="F:DNA-binding transcription factor activity, RNA polymerase II-specific"/>
    <property type="evidence" value="ECO:0007669"/>
    <property type="project" value="TreeGrafter"/>
</dbReference>
<feature type="binding site" evidence="8">
    <location>
        <position position="15"/>
    </location>
    <ligand>
        <name>Zn(2+)</name>
        <dbReference type="ChEBI" id="CHEBI:29105"/>
    </ligand>
</feature>
<evidence type="ECO:0000313" key="13">
    <source>
        <dbReference type="Proteomes" id="UP001652621"/>
    </source>
</evidence>
<evidence type="ECO:0000313" key="14">
    <source>
        <dbReference type="RefSeq" id="XP_005178059.3"/>
    </source>
</evidence>
<evidence type="ECO:0000256" key="1">
    <source>
        <dbReference type="ARBA" id="ARBA00004123"/>
    </source>
</evidence>
<name>A0A1I8N4Y4_MUSDO</name>
<evidence type="ECO:0000256" key="8">
    <source>
        <dbReference type="PROSITE-ProRule" id="PRU01263"/>
    </source>
</evidence>
<dbReference type="SUPFAM" id="SSF57667">
    <property type="entry name" value="beta-beta-alpha zinc fingers"/>
    <property type="match status" value="4"/>
</dbReference>
<dbReference type="GO" id="GO:0008270">
    <property type="term" value="F:zinc ion binding"/>
    <property type="evidence" value="ECO:0007669"/>
    <property type="project" value="UniProtKB-UniRule"/>
</dbReference>
<dbReference type="PROSITE" id="PS00028">
    <property type="entry name" value="ZINC_FINGER_C2H2_1"/>
    <property type="match status" value="7"/>
</dbReference>
<dbReference type="Pfam" id="PF00096">
    <property type="entry name" value="zf-C2H2"/>
    <property type="match status" value="2"/>
</dbReference>
<sequence length="602" mass="70319">MESCLALWHNWCRLCAKEDSHNIIIHRMDVQNALEKYFSLQLSSEDDFPNVLCSDCLSLVTRTTRFNKHVERVQHMYEFLVQNPKEYINLESIRSRFCIYEGTKNHWLSESNLSTDNDLTSQKIKEEDFEEEYKLELEDERSIDDDINQSDISYGVYFEDVIQNTEDECRYVPPVTNTNIEFTDQIAEEPFEECSPEEGGEKNIDDNKDQIDISYDNDPFDDAKQNAEDKYRYVPPLTKARICFIDQETKEKEYSQEEDEKNIDDDKGLIDISYDDSFDECQYASLRRTKIQRPLVPVIKNFPLNGECRMCGDRLYSFSSCVDHMRNKHGNDNENQIFECLLCDKALQSWYSFERHMRTHIPAEERKTHQCTLCESRFPSKSKLESHINFKHKEENIFICELCGVSAKTFSNLRQHQISMHTDLKPFECEICKKRFKSTHRLKIHLDLHSPNKHVCSLCGLKLNSRATLNRHFLVHSDDIKHKCDYCGRGFKRTKALKNHLILHTGLKPYACEFCDRTFANRSNCRGHMKKQHPGPLAALEATGNKSYTKDIPRLETLKAVTKEADNLIPVVTKFSGCFAFGKKPKCIKLSDMKIAKDQQKT</sequence>
<accession>A0A9J7HZL2</accession>
<dbReference type="OrthoDB" id="6077919at2759"/>
<dbReference type="PROSITE" id="PS50157">
    <property type="entry name" value="ZINC_FINGER_C2H2_2"/>
    <property type="match status" value="7"/>
</dbReference>
<evidence type="ECO:0000256" key="7">
    <source>
        <dbReference type="PROSITE-ProRule" id="PRU00042"/>
    </source>
</evidence>
<feature type="domain" description="C2H2-type" evidence="10">
    <location>
        <begin position="510"/>
        <end position="538"/>
    </location>
</feature>